<evidence type="ECO:0000256" key="2">
    <source>
        <dbReference type="ARBA" id="ARBA00012438"/>
    </source>
</evidence>
<evidence type="ECO:0000256" key="6">
    <source>
        <dbReference type="PROSITE-ProRule" id="PRU00169"/>
    </source>
</evidence>
<keyword evidence="4" id="KW-0808">Transferase</keyword>
<feature type="domain" description="Response regulatory" evidence="11">
    <location>
        <begin position="732"/>
        <end position="848"/>
    </location>
</feature>
<name>A0A254N2R8_9BURK</name>
<dbReference type="GO" id="GO:0005886">
    <property type="term" value="C:plasma membrane"/>
    <property type="evidence" value="ECO:0007669"/>
    <property type="project" value="TreeGrafter"/>
</dbReference>
<evidence type="ECO:0000313" key="12">
    <source>
        <dbReference type="EMBL" id="OWR02034.1"/>
    </source>
</evidence>
<dbReference type="SUPFAM" id="SSF52172">
    <property type="entry name" value="CheY-like"/>
    <property type="match status" value="1"/>
</dbReference>
<keyword evidence="8" id="KW-0472">Membrane</keyword>
<dbReference type="CDD" id="cd00082">
    <property type="entry name" value="HisKA"/>
    <property type="match status" value="1"/>
</dbReference>
<dbReference type="InterPro" id="IPR011006">
    <property type="entry name" value="CheY-like_superfamily"/>
</dbReference>
<dbReference type="RefSeq" id="WP_088485422.1">
    <property type="nucleotide sequence ID" value="NZ_NISI01000011.1"/>
</dbReference>
<dbReference type="EC" id="2.7.13.3" evidence="2"/>
<keyword evidence="8" id="KW-0812">Transmembrane</keyword>
<dbReference type="CDD" id="cd00156">
    <property type="entry name" value="REC"/>
    <property type="match status" value="1"/>
</dbReference>
<evidence type="ECO:0000256" key="4">
    <source>
        <dbReference type="ARBA" id="ARBA00022679"/>
    </source>
</evidence>
<dbReference type="PANTHER" id="PTHR43047">
    <property type="entry name" value="TWO-COMPONENT HISTIDINE PROTEIN KINASE"/>
    <property type="match status" value="1"/>
</dbReference>
<comment type="caution">
    <text evidence="12">The sequence shown here is derived from an EMBL/GenBank/DDBJ whole genome shotgun (WGS) entry which is preliminary data.</text>
</comment>
<dbReference type="InterPro" id="IPR004358">
    <property type="entry name" value="Sig_transdc_His_kin-like_C"/>
</dbReference>
<keyword evidence="7" id="KW-0175">Coiled coil</keyword>
<proteinExistence type="predicted"/>
<dbReference type="SMART" id="SM00388">
    <property type="entry name" value="HisKA"/>
    <property type="match status" value="1"/>
</dbReference>
<dbReference type="PROSITE" id="PS50110">
    <property type="entry name" value="RESPONSE_REGULATORY"/>
    <property type="match status" value="1"/>
</dbReference>
<dbReference type="Pfam" id="PF00072">
    <property type="entry name" value="Response_reg"/>
    <property type="match status" value="1"/>
</dbReference>
<evidence type="ECO:0000256" key="8">
    <source>
        <dbReference type="SAM" id="Phobius"/>
    </source>
</evidence>
<keyword evidence="3 6" id="KW-0597">Phosphoprotein</keyword>
<feature type="coiled-coil region" evidence="7">
    <location>
        <begin position="387"/>
        <end position="434"/>
    </location>
</feature>
<keyword evidence="9" id="KW-0732">Signal</keyword>
<protein>
    <recommendedName>
        <fullName evidence="2">histidine kinase</fullName>
        <ecNumber evidence="2">2.7.13.3</ecNumber>
    </recommendedName>
</protein>
<dbReference type="InterPro" id="IPR003661">
    <property type="entry name" value="HisK_dim/P_dom"/>
</dbReference>
<evidence type="ECO:0000256" key="9">
    <source>
        <dbReference type="SAM" id="SignalP"/>
    </source>
</evidence>
<sequence length="865" mass="92578">MARYESRRAGGRWRGWLACLLLPAQVALAAPSGGSIDQAWRDRFVMGSFADAMRHAARAEKRAAAALEAAKGSSDPRTRLRAAADYLMATSATATDCRLTDESLALARSLGPAYERELFDLSAAASIVNRKPCKTELTVTEFDALGQRLGDPARQYFVLQAKAAEASRAGRFNDAIQFTAQQREQAITDVQTAYALYQMALTDSVSTTLGDRTDNMRGWLQQALALVEHSDFEAIRASIMFLLFRVEFGAGHRDTAFALMNQVQPLLRGGALGDETGAFTAIQFALALAIAGRLPQALALYDEGARWPTQEPNTLAMRNSTLLEILGRVKTPEAHRRGLEALQQLQQVMADPAFGIPSRVAMSKRYAARFHEAFGDYREALAALKAANEASTEAQALANETARAELREKLDVAAKEQENARLKADAELQAARQRGWIVAFAIAAVGVLATGAALALAVRRGRRLAAVSAELAQRNTELEQLSASRIRMLAAACHDLRQPAHALGMLAELGADAQRDPDRFGTWLARVQRSTAALAEMLDELMDLGRLDGGHYAPQLSPVSMHELLQEVKLHFEGLAARKGLRLEVLPAPGLAEVDIVSDRHLLRRIVFNLVSNAVKYTDTGFVRVKLSADATGRAVQLAVQDSGPGIPPDKLDDVFRDYVRLNPMQAAEGLGIGLSIVRRASELLGHSLQLVSPPGEGTTVSLRLPLSDAPHAAAAAPVSTPVATGHGPRGVLAVLENDVDVREAMAALLRRWGYTVHAGGDAQALLAQFGGGETPDLVVTDLHLDGSDGLAELARLRQALHLPGLPALLVTGDLDAAITEQAQAAQVCVAHKPLAPRKLSALVQRLLTPPAGDGNGPGALTASA</sequence>
<dbReference type="PRINTS" id="PR00344">
    <property type="entry name" value="BCTRLSENSOR"/>
</dbReference>
<dbReference type="AlphaFoldDB" id="A0A254N2R8"/>
<dbReference type="Gene3D" id="1.10.287.130">
    <property type="match status" value="1"/>
</dbReference>
<dbReference type="OrthoDB" id="6114847at2"/>
<dbReference type="Gene3D" id="3.30.565.10">
    <property type="entry name" value="Histidine kinase-like ATPase, C-terminal domain"/>
    <property type="match status" value="1"/>
</dbReference>
<accession>A0A254N2R8</accession>
<dbReference type="PROSITE" id="PS50109">
    <property type="entry name" value="HIS_KIN"/>
    <property type="match status" value="1"/>
</dbReference>
<evidence type="ECO:0000256" key="1">
    <source>
        <dbReference type="ARBA" id="ARBA00000085"/>
    </source>
</evidence>
<feature type="domain" description="Histidine kinase" evidence="10">
    <location>
        <begin position="491"/>
        <end position="709"/>
    </location>
</feature>
<dbReference type="InterPro" id="IPR005467">
    <property type="entry name" value="His_kinase_dom"/>
</dbReference>
<comment type="catalytic activity">
    <reaction evidence="1">
        <text>ATP + protein L-histidine = ADP + protein N-phospho-L-histidine.</text>
        <dbReference type="EC" id="2.7.13.3"/>
    </reaction>
</comment>
<dbReference type="SUPFAM" id="SSF55874">
    <property type="entry name" value="ATPase domain of HSP90 chaperone/DNA topoisomerase II/histidine kinase"/>
    <property type="match status" value="1"/>
</dbReference>
<feature type="signal peptide" evidence="9">
    <location>
        <begin position="1"/>
        <end position="29"/>
    </location>
</feature>
<feature type="modified residue" description="4-aspartylphosphate" evidence="6">
    <location>
        <position position="782"/>
    </location>
</feature>
<feature type="transmembrane region" description="Helical" evidence="8">
    <location>
        <begin position="436"/>
        <end position="458"/>
    </location>
</feature>
<evidence type="ECO:0000256" key="7">
    <source>
        <dbReference type="SAM" id="Coils"/>
    </source>
</evidence>
<reference evidence="12 13" key="1">
    <citation type="journal article" date="2007" name="Int. J. Syst. Evol. Microbiol.">
        <title>Description of Pelomonas aquatica sp. nov. and Pelomonas puraquae sp. nov., isolated from industrial and haemodialysis water.</title>
        <authorList>
            <person name="Gomila M."/>
            <person name="Bowien B."/>
            <person name="Falsen E."/>
            <person name="Moore E.R."/>
            <person name="Lalucat J."/>
        </authorList>
    </citation>
    <scope>NUCLEOTIDE SEQUENCE [LARGE SCALE GENOMIC DNA]</scope>
    <source>
        <strain evidence="12 13">CCUG 52769</strain>
    </source>
</reference>
<dbReference type="GO" id="GO:0000155">
    <property type="term" value="F:phosphorelay sensor kinase activity"/>
    <property type="evidence" value="ECO:0007669"/>
    <property type="project" value="InterPro"/>
</dbReference>
<dbReference type="SMART" id="SM00387">
    <property type="entry name" value="HATPase_c"/>
    <property type="match status" value="1"/>
</dbReference>
<dbReference type="GO" id="GO:0009927">
    <property type="term" value="F:histidine phosphotransfer kinase activity"/>
    <property type="evidence" value="ECO:0007669"/>
    <property type="project" value="TreeGrafter"/>
</dbReference>
<organism evidence="12 13">
    <name type="scientific">Roseateles puraquae</name>
    <dbReference type="NCBI Taxonomy" id="431059"/>
    <lineage>
        <taxon>Bacteria</taxon>
        <taxon>Pseudomonadati</taxon>
        <taxon>Pseudomonadota</taxon>
        <taxon>Betaproteobacteria</taxon>
        <taxon>Burkholderiales</taxon>
        <taxon>Sphaerotilaceae</taxon>
        <taxon>Roseateles</taxon>
    </lineage>
</organism>
<dbReference type="InterPro" id="IPR036890">
    <property type="entry name" value="HATPase_C_sf"/>
</dbReference>
<keyword evidence="8" id="KW-1133">Transmembrane helix</keyword>
<dbReference type="InterPro" id="IPR036097">
    <property type="entry name" value="HisK_dim/P_sf"/>
</dbReference>
<dbReference type="PANTHER" id="PTHR43047:SF9">
    <property type="entry name" value="HISTIDINE KINASE"/>
    <property type="match status" value="1"/>
</dbReference>
<evidence type="ECO:0000256" key="3">
    <source>
        <dbReference type="ARBA" id="ARBA00022553"/>
    </source>
</evidence>
<dbReference type="InterPro" id="IPR001789">
    <property type="entry name" value="Sig_transdc_resp-reg_receiver"/>
</dbReference>
<dbReference type="Gene3D" id="3.40.50.2300">
    <property type="match status" value="1"/>
</dbReference>
<dbReference type="Pfam" id="PF00512">
    <property type="entry name" value="HisKA"/>
    <property type="match status" value="1"/>
</dbReference>
<keyword evidence="5" id="KW-0418">Kinase</keyword>
<gene>
    <name evidence="12" type="ORF">CDO81_22180</name>
</gene>
<evidence type="ECO:0000259" key="11">
    <source>
        <dbReference type="PROSITE" id="PS50110"/>
    </source>
</evidence>
<dbReference type="EMBL" id="NISI01000011">
    <property type="protein sequence ID" value="OWR02034.1"/>
    <property type="molecule type" value="Genomic_DNA"/>
</dbReference>
<dbReference type="Proteomes" id="UP000197446">
    <property type="component" value="Unassembled WGS sequence"/>
</dbReference>
<dbReference type="SUPFAM" id="SSF47384">
    <property type="entry name" value="Homodimeric domain of signal transducing histidine kinase"/>
    <property type="match status" value="1"/>
</dbReference>
<evidence type="ECO:0000313" key="13">
    <source>
        <dbReference type="Proteomes" id="UP000197446"/>
    </source>
</evidence>
<evidence type="ECO:0000259" key="10">
    <source>
        <dbReference type="PROSITE" id="PS50109"/>
    </source>
</evidence>
<feature type="chain" id="PRO_5012648620" description="histidine kinase" evidence="9">
    <location>
        <begin position="30"/>
        <end position="865"/>
    </location>
</feature>
<keyword evidence="13" id="KW-1185">Reference proteome</keyword>
<evidence type="ECO:0000256" key="5">
    <source>
        <dbReference type="ARBA" id="ARBA00022777"/>
    </source>
</evidence>
<dbReference type="InterPro" id="IPR003594">
    <property type="entry name" value="HATPase_dom"/>
</dbReference>
<dbReference type="Pfam" id="PF02518">
    <property type="entry name" value="HATPase_c"/>
    <property type="match status" value="1"/>
</dbReference>
<dbReference type="SMART" id="SM00448">
    <property type="entry name" value="REC"/>
    <property type="match status" value="1"/>
</dbReference>